<evidence type="ECO:0000256" key="7">
    <source>
        <dbReference type="ARBA" id="ARBA00022679"/>
    </source>
</evidence>
<dbReference type="NCBIfam" id="TIGR00473">
    <property type="entry name" value="pssA"/>
    <property type="match status" value="1"/>
</dbReference>
<evidence type="ECO:0000256" key="13">
    <source>
        <dbReference type="ARBA" id="ARBA00023264"/>
    </source>
</evidence>
<dbReference type="GO" id="GO:0012505">
    <property type="term" value="C:endomembrane system"/>
    <property type="evidence" value="ECO:0007669"/>
    <property type="project" value="UniProtKB-SubCell"/>
</dbReference>
<evidence type="ECO:0000256" key="9">
    <source>
        <dbReference type="ARBA" id="ARBA00022989"/>
    </source>
</evidence>
<evidence type="ECO:0000256" key="2">
    <source>
        <dbReference type="ARBA" id="ARBA00004127"/>
    </source>
</evidence>
<sequence length="172" mass="18990">MNKNFIPNYLTLCNIFCGFLSILTTAHGYYVWGTVFIFLAMLADRYDGIVARKLGVVSEIGHDLDSLCDVVSFGVAPAILIFEKVLFYDNPSATVTVVVALLCGIYVCCGAYRLARFNVTKMKNGYYQGVPITTCGTILAIIALFKLPSIVMLILLIVCSYLMVSNIKIKKM</sequence>
<keyword evidence="13" id="KW-1208">Phospholipid metabolism</keyword>
<evidence type="ECO:0000256" key="12">
    <source>
        <dbReference type="ARBA" id="ARBA00023209"/>
    </source>
</evidence>
<dbReference type="RefSeq" id="WP_004633065.1">
    <property type="nucleotide sequence ID" value="NZ_CAXSSU010000001.1"/>
</dbReference>
<gene>
    <name evidence="16" type="primary">pssA</name>
    <name evidence="16" type="ORF">FOC49_02255</name>
</gene>
<keyword evidence="7 15" id="KW-0808">Transferase</keyword>
<dbReference type="AlphaFoldDB" id="A0A2X4N5N8"/>
<dbReference type="EMBL" id="CP046314">
    <property type="protein sequence ID" value="QGS08785.1"/>
    <property type="molecule type" value="Genomic_DNA"/>
</dbReference>
<dbReference type="Pfam" id="PF01066">
    <property type="entry name" value="CDP-OH_P_transf"/>
    <property type="match status" value="1"/>
</dbReference>
<evidence type="ECO:0000256" key="8">
    <source>
        <dbReference type="ARBA" id="ARBA00022692"/>
    </source>
</evidence>
<keyword evidence="11" id="KW-0472">Membrane</keyword>
<dbReference type="Gene3D" id="1.20.120.1760">
    <property type="match status" value="1"/>
</dbReference>
<keyword evidence="9" id="KW-1133">Transmembrane helix</keyword>
<keyword evidence="12" id="KW-0594">Phospholipid biosynthesis</keyword>
<comment type="subcellular location">
    <subcellularLocation>
        <location evidence="2">Endomembrane system</location>
        <topology evidence="2">Multi-pass membrane protein</topology>
    </subcellularLocation>
</comment>
<evidence type="ECO:0000256" key="1">
    <source>
        <dbReference type="ARBA" id="ARBA00000287"/>
    </source>
</evidence>
<protein>
    <recommendedName>
        <fullName evidence="5">CDP-diacylglycerol--serine O-phosphatidyltransferase</fullName>
        <ecNumber evidence="4">2.7.8.8</ecNumber>
    </recommendedName>
    <alternativeName>
        <fullName evidence="14">Phosphatidylserine synthase</fullName>
    </alternativeName>
</protein>
<evidence type="ECO:0000256" key="15">
    <source>
        <dbReference type="RuleBase" id="RU003750"/>
    </source>
</evidence>
<dbReference type="InterPro" id="IPR043130">
    <property type="entry name" value="CDP-OH_PTrfase_TM_dom"/>
</dbReference>
<dbReference type="GO" id="GO:0016020">
    <property type="term" value="C:membrane"/>
    <property type="evidence" value="ECO:0007669"/>
    <property type="project" value="InterPro"/>
</dbReference>
<comment type="similarity">
    <text evidence="3 15">Belongs to the CDP-alcohol phosphatidyltransferase class-I family.</text>
</comment>
<keyword evidence="10" id="KW-0443">Lipid metabolism</keyword>
<dbReference type="GeneID" id="93207060"/>
<dbReference type="InterPro" id="IPR000462">
    <property type="entry name" value="CDP-OH_P_trans"/>
</dbReference>
<keyword evidence="17" id="KW-1185">Reference proteome</keyword>
<dbReference type="InterPro" id="IPR004533">
    <property type="entry name" value="CDP-diaglyc--ser_O-PTrfase"/>
</dbReference>
<dbReference type="InterPro" id="IPR050324">
    <property type="entry name" value="CDP-alcohol_PTase-I"/>
</dbReference>
<evidence type="ECO:0000256" key="10">
    <source>
        <dbReference type="ARBA" id="ARBA00023098"/>
    </source>
</evidence>
<dbReference type="PROSITE" id="PS00379">
    <property type="entry name" value="CDP_ALCOHOL_P_TRANSF"/>
    <property type="match status" value="1"/>
</dbReference>
<dbReference type="OrthoDB" id="9777147at2"/>
<evidence type="ECO:0000256" key="14">
    <source>
        <dbReference type="ARBA" id="ARBA00032361"/>
    </source>
</evidence>
<proteinExistence type="inferred from homology"/>
<accession>A0A2X4N5N8</accession>
<dbReference type="PANTHER" id="PTHR14269:SF61">
    <property type="entry name" value="CDP-DIACYLGLYCEROL--SERINE O-PHOSPHATIDYLTRANSFERASE"/>
    <property type="match status" value="1"/>
</dbReference>
<comment type="catalytic activity">
    <reaction evidence="1">
        <text>a CDP-1,2-diacyl-sn-glycerol + L-serine = a 1,2-diacyl-sn-glycero-3-phospho-L-serine + CMP + H(+)</text>
        <dbReference type="Rhea" id="RHEA:16913"/>
        <dbReference type="ChEBI" id="CHEBI:15378"/>
        <dbReference type="ChEBI" id="CHEBI:33384"/>
        <dbReference type="ChEBI" id="CHEBI:57262"/>
        <dbReference type="ChEBI" id="CHEBI:58332"/>
        <dbReference type="ChEBI" id="CHEBI:60377"/>
        <dbReference type="EC" id="2.7.8.8"/>
    </reaction>
</comment>
<name>A0A2X4N5N8_9BACL</name>
<dbReference type="GO" id="GO:0003882">
    <property type="term" value="F:CDP-diacylglycerol-serine O-phosphatidyltransferase activity"/>
    <property type="evidence" value="ECO:0007669"/>
    <property type="project" value="UniProtKB-EC"/>
</dbReference>
<evidence type="ECO:0000256" key="4">
    <source>
        <dbReference type="ARBA" id="ARBA00013174"/>
    </source>
</evidence>
<evidence type="ECO:0000256" key="3">
    <source>
        <dbReference type="ARBA" id="ARBA00010441"/>
    </source>
</evidence>
<keyword evidence="6" id="KW-0444">Lipid biosynthesis</keyword>
<evidence type="ECO:0000256" key="11">
    <source>
        <dbReference type="ARBA" id="ARBA00023136"/>
    </source>
</evidence>
<evidence type="ECO:0000313" key="17">
    <source>
        <dbReference type="Proteomes" id="UP000425411"/>
    </source>
</evidence>
<dbReference type="GO" id="GO:0008654">
    <property type="term" value="P:phospholipid biosynthetic process"/>
    <property type="evidence" value="ECO:0007669"/>
    <property type="project" value="UniProtKB-KW"/>
</dbReference>
<evidence type="ECO:0000256" key="6">
    <source>
        <dbReference type="ARBA" id="ARBA00022516"/>
    </source>
</evidence>
<dbReference type="Proteomes" id="UP000425411">
    <property type="component" value="Chromosome"/>
</dbReference>
<organism evidence="16 17">
    <name type="scientific">Gemella morbillorum</name>
    <dbReference type="NCBI Taxonomy" id="29391"/>
    <lineage>
        <taxon>Bacteria</taxon>
        <taxon>Bacillati</taxon>
        <taxon>Bacillota</taxon>
        <taxon>Bacilli</taxon>
        <taxon>Bacillales</taxon>
        <taxon>Gemellaceae</taxon>
        <taxon>Gemella</taxon>
    </lineage>
</organism>
<dbReference type="InterPro" id="IPR048254">
    <property type="entry name" value="CDP_ALCOHOL_P_TRANSF_CS"/>
</dbReference>
<dbReference type="PANTHER" id="PTHR14269">
    <property type="entry name" value="CDP-DIACYLGLYCEROL--GLYCEROL-3-PHOSPHATE 3-PHOSPHATIDYLTRANSFERASE-RELATED"/>
    <property type="match status" value="1"/>
</dbReference>
<evidence type="ECO:0000256" key="5">
    <source>
        <dbReference type="ARBA" id="ARBA00017171"/>
    </source>
</evidence>
<dbReference type="EC" id="2.7.8.8" evidence="4"/>
<keyword evidence="8" id="KW-0812">Transmembrane</keyword>
<evidence type="ECO:0000313" key="16">
    <source>
        <dbReference type="EMBL" id="QGS08785.1"/>
    </source>
</evidence>
<reference evidence="16 17" key="1">
    <citation type="submission" date="2019-11" db="EMBL/GenBank/DDBJ databases">
        <title>FDA dAtabase for Regulatory Grade micrObial Sequences (FDA-ARGOS): Supporting development and validation of Infectious Disease Dx tests.</title>
        <authorList>
            <person name="Turner S."/>
            <person name="Byrd R."/>
            <person name="Tallon L."/>
            <person name="Sadzewicz L."/>
            <person name="Vavikolanu K."/>
            <person name="Mehta A."/>
            <person name="Aluvathingal J."/>
            <person name="Nadendla S."/>
            <person name="Myers T."/>
            <person name="Yan Y."/>
            <person name="Sichtig H."/>
        </authorList>
    </citation>
    <scope>NUCLEOTIDE SEQUENCE [LARGE SCALE GENOMIC DNA]</scope>
    <source>
        <strain evidence="16 17">FDAARGOS_741</strain>
    </source>
</reference>